<dbReference type="SUPFAM" id="SSF53335">
    <property type="entry name" value="S-adenosyl-L-methionine-dependent methyltransferases"/>
    <property type="match status" value="1"/>
</dbReference>
<feature type="domain" description="Methyltransferase type 11" evidence="10">
    <location>
        <begin position="55"/>
        <end position="158"/>
    </location>
</feature>
<dbReference type="Proteomes" id="UP000198341">
    <property type="component" value="Chromosome 3"/>
</dbReference>
<evidence type="ECO:0000259" key="11">
    <source>
        <dbReference type="Pfam" id="PF12589"/>
    </source>
</evidence>
<accession>K8ETJ7</accession>
<evidence type="ECO:0000259" key="10">
    <source>
        <dbReference type="Pfam" id="PF08241"/>
    </source>
</evidence>
<evidence type="ECO:0000256" key="3">
    <source>
        <dbReference type="ARBA" id="ARBA00005547"/>
    </source>
</evidence>
<evidence type="ECO:0000256" key="7">
    <source>
        <dbReference type="ARBA" id="ARBA00022691"/>
    </source>
</evidence>
<comment type="subcellular location">
    <subcellularLocation>
        <location evidence="2">Cytoplasm</location>
    </subcellularLocation>
    <subcellularLocation>
        <location evidence="1">Nucleus</location>
    </subcellularLocation>
</comment>
<dbReference type="InterPro" id="IPR039769">
    <property type="entry name" value="Bud23-like"/>
</dbReference>
<evidence type="ECO:0008006" key="14">
    <source>
        <dbReference type="Google" id="ProtNLM"/>
    </source>
</evidence>
<name>K8ETJ7_9CHLO</name>
<dbReference type="Gene3D" id="3.40.50.150">
    <property type="entry name" value="Vaccinia Virus protein VP39"/>
    <property type="match status" value="1"/>
</dbReference>
<evidence type="ECO:0000256" key="8">
    <source>
        <dbReference type="ARBA" id="ARBA00023242"/>
    </source>
</evidence>
<dbReference type="GeneID" id="19016591"/>
<gene>
    <name evidence="12" type="ORF">Bathy03g00530</name>
</gene>
<reference evidence="12 13" key="1">
    <citation type="submission" date="2011-10" db="EMBL/GenBank/DDBJ databases">
        <authorList>
            <person name="Genoscope - CEA"/>
        </authorList>
    </citation>
    <scope>NUCLEOTIDE SEQUENCE [LARGE SCALE GENOMIC DNA]</scope>
    <source>
        <strain evidence="12 13">RCC 1105</strain>
    </source>
</reference>
<dbReference type="RefSeq" id="XP_007514353.1">
    <property type="nucleotide sequence ID" value="XM_007514291.1"/>
</dbReference>
<protein>
    <recommendedName>
        <fullName evidence="14">Methyltransferase</fullName>
    </recommendedName>
</protein>
<evidence type="ECO:0000256" key="6">
    <source>
        <dbReference type="ARBA" id="ARBA00022679"/>
    </source>
</evidence>
<dbReference type="Pfam" id="PF12589">
    <property type="entry name" value="WBS_methylT"/>
    <property type="match status" value="1"/>
</dbReference>
<dbReference type="STRING" id="41875.K8ETJ7"/>
<dbReference type="GO" id="GO:0070476">
    <property type="term" value="P:rRNA (guanine-N7)-methylation"/>
    <property type="evidence" value="ECO:0007669"/>
    <property type="project" value="InterPro"/>
</dbReference>
<dbReference type="GO" id="GO:0005730">
    <property type="term" value="C:nucleolus"/>
    <property type="evidence" value="ECO:0007669"/>
    <property type="project" value="UniProtKB-ARBA"/>
</dbReference>
<sequence length="309" mass="34524">MSRPELTAPAEYFYDAAEAKKYTASSRVIEIQERLTERALELLNFPRDDVPRFLLDVGCGSGLSGDRLTELGHHWVGVDISRGMLNHAVEREVEGDVFESDIGHGVPFRPGVFDGCVSISAIQWLCNADKSEHDPRKRLKAFFSQTYRCLKRGAKCAFQFYPENARQAEMIASSALRVGFSGGLVVDYPNSTRAKKYFLVLAAGPPDSMPTAKTDEANDYANAKQDVVGRGGGKNKFKHNNNNNSEFGLGVKKKRKGDKHARTIYVGSKSHPEGKGKAWVMKKKKQMRNRGVQVANDSKYTGRKRKERF</sequence>
<keyword evidence="8" id="KW-0539">Nucleus</keyword>
<dbReference type="Pfam" id="PF08241">
    <property type="entry name" value="Methyltransf_11"/>
    <property type="match status" value="1"/>
</dbReference>
<feature type="domain" description="18S rRNA (guanine(1575)-N(7))-methyltransferase Bud23 C-terminal" evidence="11">
    <location>
        <begin position="208"/>
        <end position="306"/>
    </location>
</feature>
<dbReference type="eggNOG" id="KOG1541">
    <property type="taxonomic scope" value="Eukaryota"/>
</dbReference>
<dbReference type="AlphaFoldDB" id="K8ETJ7"/>
<keyword evidence="6" id="KW-0808">Transferase</keyword>
<dbReference type="OrthoDB" id="2877at2759"/>
<dbReference type="GO" id="GO:0016435">
    <property type="term" value="F:rRNA (guanine) methyltransferase activity"/>
    <property type="evidence" value="ECO:0007669"/>
    <property type="project" value="InterPro"/>
</dbReference>
<dbReference type="FunFam" id="3.40.50.150:FF:000017">
    <property type="entry name" value="probable 18S rRNA (Guanine-N(7))-methyltransferase"/>
    <property type="match status" value="1"/>
</dbReference>
<evidence type="ECO:0000256" key="4">
    <source>
        <dbReference type="ARBA" id="ARBA00022490"/>
    </source>
</evidence>
<dbReference type="GO" id="GO:0005737">
    <property type="term" value="C:cytoplasm"/>
    <property type="evidence" value="ECO:0007669"/>
    <property type="project" value="UniProtKB-SubCell"/>
</dbReference>
<dbReference type="CDD" id="cd02440">
    <property type="entry name" value="AdoMet_MTases"/>
    <property type="match status" value="1"/>
</dbReference>
<keyword evidence="7" id="KW-0949">S-adenosyl-L-methionine</keyword>
<keyword evidence="5" id="KW-0489">Methyltransferase</keyword>
<evidence type="ECO:0000313" key="12">
    <source>
        <dbReference type="EMBL" id="CCO15790.1"/>
    </source>
</evidence>
<evidence type="ECO:0000313" key="13">
    <source>
        <dbReference type="Proteomes" id="UP000198341"/>
    </source>
</evidence>
<dbReference type="InterPro" id="IPR022238">
    <property type="entry name" value="Bud23_C"/>
</dbReference>
<keyword evidence="4" id="KW-0963">Cytoplasm</keyword>
<keyword evidence="13" id="KW-1185">Reference proteome</keyword>
<proteinExistence type="inferred from homology"/>
<feature type="region of interest" description="Disordered" evidence="9">
    <location>
        <begin position="230"/>
        <end position="309"/>
    </location>
</feature>
<dbReference type="InterPro" id="IPR013216">
    <property type="entry name" value="Methyltransf_11"/>
</dbReference>
<dbReference type="KEGG" id="bpg:Bathy03g00530"/>
<dbReference type="PANTHER" id="PTHR12734:SF0">
    <property type="entry name" value="18S RRNA (GUANINE-N(7))-METHYLTRANSFERASE-RELATED"/>
    <property type="match status" value="1"/>
</dbReference>
<evidence type="ECO:0000256" key="9">
    <source>
        <dbReference type="SAM" id="MobiDB-lite"/>
    </source>
</evidence>
<dbReference type="EMBL" id="FO082276">
    <property type="protein sequence ID" value="CCO15790.1"/>
    <property type="molecule type" value="Genomic_DNA"/>
</dbReference>
<evidence type="ECO:0000256" key="5">
    <source>
        <dbReference type="ARBA" id="ARBA00022603"/>
    </source>
</evidence>
<dbReference type="PANTHER" id="PTHR12734">
    <property type="entry name" value="METHYLTRANSFERASE-RELATED"/>
    <property type="match status" value="1"/>
</dbReference>
<evidence type="ECO:0000256" key="1">
    <source>
        <dbReference type="ARBA" id="ARBA00004123"/>
    </source>
</evidence>
<dbReference type="InterPro" id="IPR029063">
    <property type="entry name" value="SAM-dependent_MTases_sf"/>
</dbReference>
<evidence type="ECO:0000256" key="2">
    <source>
        <dbReference type="ARBA" id="ARBA00004496"/>
    </source>
</evidence>
<organism evidence="12 13">
    <name type="scientific">Bathycoccus prasinos</name>
    <dbReference type="NCBI Taxonomy" id="41875"/>
    <lineage>
        <taxon>Eukaryota</taxon>
        <taxon>Viridiplantae</taxon>
        <taxon>Chlorophyta</taxon>
        <taxon>Mamiellophyceae</taxon>
        <taxon>Mamiellales</taxon>
        <taxon>Bathycoccaceae</taxon>
        <taxon>Bathycoccus</taxon>
    </lineage>
</organism>
<comment type="similarity">
    <text evidence="3">Belongs to the class I-like SAM-binding methyltransferase superfamily. BUD23/WBSCR22 family.</text>
</comment>